<keyword evidence="3" id="KW-1185">Reference proteome</keyword>
<protein>
    <submittedName>
        <fullName evidence="1">Exo-alpha-sialidase</fullName>
    </submittedName>
</protein>
<proteinExistence type="predicted"/>
<dbReference type="RefSeq" id="WP_074427413.1">
    <property type="nucleotide sequence ID" value="NZ_BJEG01000005.1"/>
</dbReference>
<evidence type="ECO:0000313" key="2">
    <source>
        <dbReference type="EMBL" id="SCB94607.1"/>
    </source>
</evidence>
<reference evidence="2 3" key="1">
    <citation type="submission" date="2016-08" db="EMBL/GenBank/DDBJ databases">
        <authorList>
            <person name="Varghese N."/>
            <person name="Submissions Spin"/>
        </authorList>
    </citation>
    <scope>NUCLEOTIDE SEQUENCE [LARGE SCALE GENOMIC DNA]</scope>
    <source>
        <strain evidence="2 3">R-53116</strain>
    </source>
</reference>
<dbReference type="Proteomes" id="UP000585749">
    <property type="component" value="Unassembled WGS sequence"/>
</dbReference>
<gene>
    <name evidence="2" type="ORF">GA0061075_107107</name>
    <name evidence="1" type="ORF">HF960_02760</name>
</gene>
<dbReference type="CDD" id="cd15482">
    <property type="entry name" value="Sialidase_non-viral"/>
    <property type="match status" value="1"/>
</dbReference>
<dbReference type="AlphaFoldDB" id="A0A4Y4G104"/>
<evidence type="ECO:0000313" key="3">
    <source>
        <dbReference type="Proteomes" id="UP000182448"/>
    </source>
</evidence>
<dbReference type="Proteomes" id="UP000182448">
    <property type="component" value="Unassembled WGS sequence"/>
</dbReference>
<dbReference type="InterPro" id="IPR036278">
    <property type="entry name" value="Sialidase_sf"/>
</dbReference>
<name>A0A4Y4G104_WEIHE</name>
<dbReference type="EMBL" id="FMAW01000007">
    <property type="protein sequence ID" value="SCB94607.1"/>
    <property type="molecule type" value="Genomic_DNA"/>
</dbReference>
<comment type="caution">
    <text evidence="1">The sequence shown here is derived from an EMBL/GenBank/DDBJ whole genome shotgun (WGS) entry which is preliminary data.</text>
</comment>
<dbReference type="OrthoDB" id="1701846at2"/>
<dbReference type="Gene3D" id="2.130.10.10">
    <property type="entry name" value="YVTN repeat-like/Quinoprotein amine dehydrogenase"/>
    <property type="match status" value="1"/>
</dbReference>
<dbReference type="EMBL" id="JAAXPM010000002">
    <property type="protein sequence ID" value="NKY66614.1"/>
    <property type="molecule type" value="Genomic_DNA"/>
</dbReference>
<evidence type="ECO:0000313" key="1">
    <source>
        <dbReference type="EMBL" id="NKY66614.1"/>
    </source>
</evidence>
<sequence>MPIYTHDETAQALFRFFDSHIKASATLPEPDPTADLNTNEVQSFRTKKIGYRLKIDNAALGTYYYKLAQTNDGGRTWTLLNNDPFHGEGGTALNVKFLTKSLGFVALMQNSGTSSKLYRTENGGQTFSEVSYTPQKIALDNQDDYEPFVAPDMPTKTKNDLLMKVGQGVQGDYEGGLAEALYHSSDDGKTWSFVKIIHHTN</sequence>
<organism evidence="1 4">
    <name type="scientific">Weissella hellenica</name>
    <dbReference type="NCBI Taxonomy" id="46256"/>
    <lineage>
        <taxon>Bacteria</taxon>
        <taxon>Bacillati</taxon>
        <taxon>Bacillota</taxon>
        <taxon>Bacilli</taxon>
        <taxon>Lactobacillales</taxon>
        <taxon>Lactobacillaceae</taxon>
        <taxon>Weissella</taxon>
    </lineage>
</organism>
<reference evidence="1 4" key="2">
    <citation type="submission" date="2020-04" db="EMBL/GenBank/DDBJ databases">
        <title>MicrobeNet Type strains.</title>
        <authorList>
            <person name="Nicholson A.C."/>
        </authorList>
    </citation>
    <scope>NUCLEOTIDE SEQUENCE [LARGE SCALE GENOMIC DNA]</scope>
    <source>
        <strain evidence="1 4">CCUG 33494</strain>
    </source>
</reference>
<dbReference type="SUPFAM" id="SSF50939">
    <property type="entry name" value="Sialidases"/>
    <property type="match status" value="1"/>
</dbReference>
<dbReference type="InterPro" id="IPR015943">
    <property type="entry name" value="WD40/YVTN_repeat-like_dom_sf"/>
</dbReference>
<accession>A0A4Y4G104</accession>
<evidence type="ECO:0000313" key="4">
    <source>
        <dbReference type="Proteomes" id="UP000585749"/>
    </source>
</evidence>